<accession>A0A365PYA3</accession>
<dbReference type="InterPro" id="IPR002921">
    <property type="entry name" value="Fungal_lipase-type"/>
</dbReference>
<dbReference type="CDD" id="cd00519">
    <property type="entry name" value="Lipase_3"/>
    <property type="match status" value="1"/>
</dbReference>
<protein>
    <submittedName>
        <fullName evidence="2">Lipase family protein</fullName>
    </submittedName>
</protein>
<evidence type="ECO:0000259" key="1">
    <source>
        <dbReference type="Pfam" id="PF01764"/>
    </source>
</evidence>
<dbReference type="EMBL" id="QNTV01000003">
    <property type="protein sequence ID" value="RBA60488.1"/>
    <property type="molecule type" value="Genomic_DNA"/>
</dbReference>
<dbReference type="AlphaFoldDB" id="A0A365PYA3"/>
<feature type="domain" description="Fungal lipase-type" evidence="1">
    <location>
        <begin position="120"/>
        <end position="246"/>
    </location>
</feature>
<sequence length="508" mass="56640">MNAYHLALMSTFVYAPFNTEKKPYVSSPPPYDSIGSIGHVLQNQLGRRVKPTQFDGAGPYHLLCEEVAYSKRLEIVPYDPDRYGKEARAEWHNPEDVHFLYSAVANTQAFITHNDKVVLISVRGTQEILADASRDADARQVPFEDGEGQAHRGFYGGYKAAKPFVERYLNAFYTGEQTLVICGHSLGGAVALLLAEWLRRKPTKPKVILYTYGAPRAGDAAFVKAAQPLTHHRIVNHNDPVPAVPLPWMDAEWKLALPGTALLFSSPVSGIALLLAGLVNLQGDSYEHHGEQWHFMPRKPGGGSEAAVLWQPGCALIDEQTCARYVGEIGLDGDMPNRLALAGTHHASDSGYARAALTNLLRWNASVEERNGKLFSEAEIRDIYAQLLSTAQLLENWQARSFNEFRWEIRRRGEMRFYGKSDLELRAIYADAIEQGERVRAEQSPALTRTQQRLLAQAERLVTPRSVFGEHAKRVDIAELVAQWRAINDNQAAERLAAIKKESAQAFA</sequence>
<dbReference type="InterPro" id="IPR029058">
    <property type="entry name" value="AB_hydrolase_fold"/>
</dbReference>
<comment type="caution">
    <text evidence="2">The sequence shown here is derived from an EMBL/GenBank/DDBJ whole genome shotgun (WGS) entry which is preliminary data.</text>
</comment>
<dbReference type="Gene3D" id="3.40.50.1820">
    <property type="entry name" value="alpha/beta hydrolase"/>
    <property type="match status" value="1"/>
</dbReference>
<dbReference type="PANTHER" id="PTHR45856:SF24">
    <property type="entry name" value="FUNGAL LIPASE-LIKE DOMAIN-CONTAINING PROTEIN"/>
    <property type="match status" value="1"/>
</dbReference>
<dbReference type="Proteomes" id="UP000252554">
    <property type="component" value="Unassembled WGS sequence"/>
</dbReference>
<proteinExistence type="predicted"/>
<evidence type="ECO:0000313" key="3">
    <source>
        <dbReference type="Proteomes" id="UP000252554"/>
    </source>
</evidence>
<dbReference type="Pfam" id="PF01764">
    <property type="entry name" value="Lipase_3"/>
    <property type="match status" value="1"/>
</dbReference>
<dbReference type="PANTHER" id="PTHR45856">
    <property type="entry name" value="ALPHA/BETA-HYDROLASES SUPERFAMILY PROTEIN"/>
    <property type="match status" value="1"/>
</dbReference>
<gene>
    <name evidence="2" type="ORF">DQ403_05890</name>
</gene>
<organism evidence="2 3">
    <name type="scientific">Stutzerimonas zhaodongensis</name>
    <dbReference type="NCBI Taxonomy" id="1176257"/>
    <lineage>
        <taxon>Bacteria</taxon>
        <taxon>Pseudomonadati</taxon>
        <taxon>Pseudomonadota</taxon>
        <taxon>Gammaproteobacteria</taxon>
        <taxon>Pseudomonadales</taxon>
        <taxon>Pseudomonadaceae</taxon>
        <taxon>Stutzerimonas</taxon>
    </lineage>
</organism>
<dbReference type="SUPFAM" id="SSF53474">
    <property type="entry name" value="alpha/beta-Hydrolases"/>
    <property type="match status" value="1"/>
</dbReference>
<reference evidence="2 3" key="1">
    <citation type="submission" date="2018-06" db="EMBL/GenBank/DDBJ databases">
        <title>Whole genome sequencing of four bacterial strains from South Shetland trench revealing bio-synthetic gene clusters.</title>
        <authorList>
            <person name="Abdel-Mageed W.M."/>
            <person name="Lehri B."/>
            <person name="Jarmusch S.A."/>
            <person name="Miranda K."/>
            <person name="Goodfellow M."/>
            <person name="Jaspars M."/>
            <person name="Karlyshev A.V."/>
        </authorList>
    </citation>
    <scope>NUCLEOTIDE SEQUENCE [LARGE SCALE GENOMIC DNA]</scope>
    <source>
        <strain evidence="2 3">SST2</strain>
    </source>
</reference>
<dbReference type="GO" id="GO:0006629">
    <property type="term" value="P:lipid metabolic process"/>
    <property type="evidence" value="ECO:0007669"/>
    <property type="project" value="InterPro"/>
</dbReference>
<evidence type="ECO:0000313" key="2">
    <source>
        <dbReference type="EMBL" id="RBA60488.1"/>
    </source>
</evidence>
<dbReference type="InterPro" id="IPR051218">
    <property type="entry name" value="Sec_MonoDiacylglyc_Lipase"/>
</dbReference>
<name>A0A365PYA3_9GAMM</name>